<dbReference type="SUPFAM" id="SSF54106">
    <property type="entry name" value="LysM domain"/>
    <property type="match status" value="1"/>
</dbReference>
<dbReference type="InterPro" id="IPR036779">
    <property type="entry name" value="LysM_dom_sf"/>
</dbReference>
<dbReference type="Gene3D" id="1.10.530.10">
    <property type="match status" value="1"/>
</dbReference>
<dbReference type="PANTHER" id="PTHR37423">
    <property type="entry name" value="SOLUBLE LYTIC MUREIN TRANSGLYCOSYLASE-RELATED"/>
    <property type="match status" value="1"/>
</dbReference>
<reference evidence="3 4" key="1">
    <citation type="submission" date="2020-08" db="EMBL/GenBank/DDBJ databases">
        <title>Bridging the membrane lipid divide: bacteria of the FCB group superphylum have the potential to synthesize archaeal ether lipids.</title>
        <authorList>
            <person name="Villanueva L."/>
            <person name="Von Meijenfeldt F.A.B."/>
            <person name="Westbye A.B."/>
            <person name="Yadav S."/>
            <person name="Hopmans E.C."/>
            <person name="Dutilh B.E."/>
            <person name="Sinninghe Damste J.S."/>
        </authorList>
    </citation>
    <scope>NUCLEOTIDE SEQUENCE [LARGE SCALE GENOMIC DNA]</scope>
    <source>
        <strain evidence="3">NIOZ-UU27</strain>
    </source>
</reference>
<name>A0A8J6MXL1_9DELT</name>
<comment type="caution">
    <text evidence="3">The sequence shown here is derived from an EMBL/GenBank/DDBJ whole genome shotgun (WGS) entry which is preliminary data.</text>
</comment>
<dbReference type="Pfam" id="PF01464">
    <property type="entry name" value="SLT"/>
    <property type="match status" value="1"/>
</dbReference>
<sequence length="367" mass="42241">MFKLTKWLFYVFLFQTLLFCSSALGETSQPAILSESLISSLKLAAPHDFCGETVPIDSMEVKERFEKEFLLSLWDRAQVVLWLKRSKRYLPYIEKMLKKNGLPDDLKYVAVAESALRPHAGSNKGAMGFWQFMRQTGRQYGLTINSRIDERRNLFASTGAAIKYFKDLHEEFGSWTLAAAAYNMGEKGLMSEILEQQTDDYYQLYLPLETQRFLFRILSIKIILSEPEKFGFKLQKDDYYRPLAFDKVRIKSVGEVPIWIVAQAARTRFKVIKDLNPEIRGHYLASGTHEILVPEGASAGFQKRYKLLVKRSSLGKNERIYVVRKGDNLSSIAEKFNIPLAVLIIWNRIDLKQSIHPGDRIIVHPGK</sequence>
<feature type="signal peptide" evidence="1">
    <location>
        <begin position="1"/>
        <end position="25"/>
    </location>
</feature>
<organism evidence="3 4">
    <name type="scientific">Candidatus Desulfacyla euxinica</name>
    <dbReference type="NCBI Taxonomy" id="2841693"/>
    <lineage>
        <taxon>Bacteria</taxon>
        <taxon>Deltaproteobacteria</taxon>
        <taxon>Candidatus Desulfacyla</taxon>
    </lineage>
</organism>
<dbReference type="AlphaFoldDB" id="A0A8J6MXL1"/>
<dbReference type="PANTHER" id="PTHR37423:SF2">
    <property type="entry name" value="MEMBRANE-BOUND LYTIC MUREIN TRANSGLYCOSYLASE C"/>
    <property type="match status" value="1"/>
</dbReference>
<dbReference type="InterPro" id="IPR023346">
    <property type="entry name" value="Lysozyme-like_dom_sf"/>
</dbReference>
<dbReference type="CDD" id="cd16894">
    <property type="entry name" value="MltD-like"/>
    <property type="match status" value="1"/>
</dbReference>
<dbReference type="CDD" id="cd00118">
    <property type="entry name" value="LysM"/>
    <property type="match status" value="1"/>
</dbReference>
<dbReference type="Gene3D" id="3.10.350.10">
    <property type="entry name" value="LysM domain"/>
    <property type="match status" value="1"/>
</dbReference>
<dbReference type="InterPro" id="IPR008258">
    <property type="entry name" value="Transglycosylase_SLT_dom_1"/>
</dbReference>
<keyword evidence="1" id="KW-0732">Signal</keyword>
<accession>A0A8J6MXL1</accession>
<feature type="domain" description="LysM" evidence="2">
    <location>
        <begin position="319"/>
        <end position="363"/>
    </location>
</feature>
<dbReference type="SUPFAM" id="SSF53955">
    <property type="entry name" value="Lysozyme-like"/>
    <property type="match status" value="1"/>
</dbReference>
<dbReference type="PROSITE" id="PS51782">
    <property type="entry name" value="LYSM"/>
    <property type="match status" value="1"/>
</dbReference>
<feature type="chain" id="PRO_5035158314" evidence="1">
    <location>
        <begin position="26"/>
        <end position="367"/>
    </location>
</feature>
<evidence type="ECO:0000259" key="2">
    <source>
        <dbReference type="PROSITE" id="PS51782"/>
    </source>
</evidence>
<dbReference type="Pfam" id="PF01476">
    <property type="entry name" value="LysM"/>
    <property type="match status" value="1"/>
</dbReference>
<gene>
    <name evidence="3" type="ORF">H8E19_06610</name>
</gene>
<evidence type="ECO:0000313" key="4">
    <source>
        <dbReference type="Proteomes" id="UP000650524"/>
    </source>
</evidence>
<evidence type="ECO:0000256" key="1">
    <source>
        <dbReference type="SAM" id="SignalP"/>
    </source>
</evidence>
<proteinExistence type="predicted"/>
<evidence type="ECO:0000313" key="3">
    <source>
        <dbReference type="EMBL" id="MBC8177062.1"/>
    </source>
</evidence>
<dbReference type="EMBL" id="JACNJD010000184">
    <property type="protein sequence ID" value="MBC8177062.1"/>
    <property type="molecule type" value="Genomic_DNA"/>
</dbReference>
<protein>
    <submittedName>
        <fullName evidence="3">Transglycosylase SLT domain-containing protein</fullName>
    </submittedName>
</protein>
<dbReference type="SMART" id="SM00257">
    <property type="entry name" value="LysM"/>
    <property type="match status" value="1"/>
</dbReference>
<dbReference type="Proteomes" id="UP000650524">
    <property type="component" value="Unassembled WGS sequence"/>
</dbReference>
<dbReference type="InterPro" id="IPR018392">
    <property type="entry name" value="LysM"/>
</dbReference>